<dbReference type="SMART" id="SM00409">
    <property type="entry name" value="IG"/>
    <property type="match status" value="1"/>
</dbReference>
<dbReference type="InterPro" id="IPR007110">
    <property type="entry name" value="Ig-like_dom"/>
</dbReference>
<evidence type="ECO:0000256" key="5">
    <source>
        <dbReference type="ARBA" id="ARBA00023157"/>
    </source>
</evidence>
<comment type="caution">
    <text evidence="11">The sequence shown here is derived from an EMBL/GenBank/DDBJ whole genome shotgun (WGS) entry which is preliminary data.</text>
</comment>
<dbReference type="InterPro" id="IPR036179">
    <property type="entry name" value="Ig-like_dom_sf"/>
</dbReference>
<dbReference type="PANTHER" id="PTHR19339">
    <property type="entry name" value="T CELL RECEPTOR ALPHA VARIABLE 39"/>
    <property type="match status" value="1"/>
</dbReference>
<organism evidence="11 12">
    <name type="scientific">Rousettus aegyptiacus</name>
    <name type="common">Egyptian fruit bat</name>
    <name type="synonym">Pteropus aegyptiacus</name>
    <dbReference type="NCBI Taxonomy" id="9407"/>
    <lineage>
        <taxon>Eukaryota</taxon>
        <taxon>Metazoa</taxon>
        <taxon>Chordata</taxon>
        <taxon>Craniata</taxon>
        <taxon>Vertebrata</taxon>
        <taxon>Euteleostomi</taxon>
        <taxon>Mammalia</taxon>
        <taxon>Eutheria</taxon>
        <taxon>Laurasiatheria</taxon>
        <taxon>Chiroptera</taxon>
        <taxon>Yinpterochiroptera</taxon>
        <taxon>Pteropodoidea</taxon>
        <taxon>Pteropodidae</taxon>
        <taxon>Rousettinae</taxon>
        <taxon>Rousettus</taxon>
    </lineage>
</organism>
<comment type="subunit">
    <text evidence="7">Alpha-beta TR is a heterodimer composed of an alpha and beta chain; disulfide-linked. The alpha-beta TR is associated with the transmembrane signaling CD3 coreceptor proteins to form the TR-CD3 (TcR or TCR). The assembly of alpha-beta TR heterodimers with CD3 occurs in the endoplasmic reticulum where a single alpha-beta TR heterodimer associates with one CD3D-CD3E heterodimer, one CD3G-CD3E heterodimer and one CD247 homodimer forming a stable octameric structure. CD3D-CD3E and CD3G-CD3E heterodimers preferentially associate with TR alpha and TR beta chains, respectively. The association of the CD247 homodimer is the last step of TcR assembly in the endoplasmic reticulum and is required for transport to the cell surface.</text>
</comment>
<keyword evidence="8" id="KW-0391">Immunity</keyword>
<evidence type="ECO:0000256" key="4">
    <source>
        <dbReference type="ARBA" id="ARBA00023136"/>
    </source>
</evidence>
<evidence type="ECO:0000256" key="7">
    <source>
        <dbReference type="ARBA" id="ARBA00038651"/>
    </source>
</evidence>
<keyword evidence="12" id="KW-1185">Reference proteome</keyword>
<evidence type="ECO:0000313" key="12">
    <source>
        <dbReference type="Proteomes" id="UP000593571"/>
    </source>
</evidence>
<feature type="signal peptide" evidence="9">
    <location>
        <begin position="1"/>
        <end position="21"/>
    </location>
</feature>
<dbReference type="InterPro" id="IPR003599">
    <property type="entry name" value="Ig_sub"/>
</dbReference>
<feature type="chain" id="PRO_5029618069" description="Ig-like domain-containing protein" evidence="9">
    <location>
        <begin position="22"/>
        <end position="151"/>
    </location>
</feature>
<evidence type="ECO:0000256" key="6">
    <source>
        <dbReference type="ARBA" id="ARBA00023180"/>
    </source>
</evidence>
<keyword evidence="8" id="KW-1064">Adaptive immunity</keyword>
<evidence type="ECO:0000256" key="3">
    <source>
        <dbReference type="ARBA" id="ARBA00022729"/>
    </source>
</evidence>
<accession>A0A7J8IVC0</accession>
<dbReference type="InterPro" id="IPR013106">
    <property type="entry name" value="Ig_V-set"/>
</dbReference>
<evidence type="ECO:0000256" key="2">
    <source>
        <dbReference type="ARBA" id="ARBA00022475"/>
    </source>
</evidence>
<keyword evidence="4" id="KW-0472">Membrane</keyword>
<name>A0A7J8IVC0_ROUAE</name>
<dbReference type="SMART" id="SM00406">
    <property type="entry name" value="IGv"/>
    <property type="match status" value="1"/>
</dbReference>
<dbReference type="InterPro" id="IPR051896">
    <property type="entry name" value="TCR_alpha_variable"/>
</dbReference>
<keyword evidence="5" id="KW-1015">Disulfide bond</keyword>
<keyword evidence="2" id="KW-1003">Cell membrane</keyword>
<evidence type="ECO:0000256" key="1">
    <source>
        <dbReference type="ARBA" id="ARBA00004236"/>
    </source>
</evidence>
<dbReference type="InterPro" id="IPR013783">
    <property type="entry name" value="Ig-like_fold"/>
</dbReference>
<dbReference type="PANTHER" id="PTHR19339:SF5">
    <property type="entry name" value="IG-LIKE DOMAIN-CONTAINING PROTEIN"/>
    <property type="match status" value="1"/>
</dbReference>
<dbReference type="SUPFAM" id="SSF48726">
    <property type="entry name" value="Immunoglobulin"/>
    <property type="match status" value="1"/>
</dbReference>
<evidence type="ECO:0000256" key="8">
    <source>
        <dbReference type="ARBA" id="ARBA00043266"/>
    </source>
</evidence>
<dbReference type="EMBL" id="JACASE010000003">
    <property type="protein sequence ID" value="KAF6488085.1"/>
    <property type="molecule type" value="Genomic_DNA"/>
</dbReference>
<evidence type="ECO:0000313" key="11">
    <source>
        <dbReference type="EMBL" id="KAF6488085.1"/>
    </source>
</evidence>
<sequence length="151" mass="16566">MERHRGALLGLLWVQVCCVRGMNVEQSPSLSLQEGSNSTLRCKFSAMVTSMQWFRQNPGGGLTRLFIMSSGTKQNGRSFSTMNTKELSSTLLITDSQLEDSATYFCAGQAQCSQAICSLYPNCSWACSPTPPTGQACCWHSCLCTVNLWQS</sequence>
<dbReference type="Proteomes" id="UP000593571">
    <property type="component" value="Unassembled WGS sequence"/>
</dbReference>
<keyword evidence="3 9" id="KW-0732">Signal</keyword>
<evidence type="ECO:0000256" key="9">
    <source>
        <dbReference type="SAM" id="SignalP"/>
    </source>
</evidence>
<dbReference type="PROSITE" id="PS50835">
    <property type="entry name" value="IG_LIKE"/>
    <property type="match status" value="1"/>
</dbReference>
<dbReference type="AlphaFoldDB" id="A0A7J8IVC0"/>
<dbReference type="Gene3D" id="2.60.40.10">
    <property type="entry name" value="Immunoglobulins"/>
    <property type="match status" value="1"/>
</dbReference>
<dbReference type="GO" id="GO:0042101">
    <property type="term" value="C:T cell receptor complex"/>
    <property type="evidence" value="ECO:0007669"/>
    <property type="project" value="UniProtKB-KW"/>
</dbReference>
<keyword evidence="8" id="KW-1279">T cell receptor</keyword>
<protein>
    <recommendedName>
        <fullName evidence="10">Ig-like domain-containing protein</fullName>
    </recommendedName>
</protein>
<keyword evidence="6" id="KW-0325">Glycoprotein</keyword>
<gene>
    <name evidence="11" type="ORF">HJG63_019814</name>
</gene>
<comment type="subcellular location">
    <subcellularLocation>
        <location evidence="1">Cell membrane</location>
    </subcellularLocation>
</comment>
<reference evidence="11 12" key="1">
    <citation type="journal article" date="2020" name="Nature">
        <title>Six reference-quality genomes reveal evolution of bat adaptations.</title>
        <authorList>
            <person name="Jebb D."/>
            <person name="Huang Z."/>
            <person name="Pippel M."/>
            <person name="Hughes G.M."/>
            <person name="Lavrichenko K."/>
            <person name="Devanna P."/>
            <person name="Winkler S."/>
            <person name="Jermiin L.S."/>
            <person name="Skirmuntt E.C."/>
            <person name="Katzourakis A."/>
            <person name="Burkitt-Gray L."/>
            <person name="Ray D.A."/>
            <person name="Sullivan K.A.M."/>
            <person name="Roscito J.G."/>
            <person name="Kirilenko B.M."/>
            <person name="Davalos L.M."/>
            <person name="Corthals A.P."/>
            <person name="Power M.L."/>
            <person name="Jones G."/>
            <person name="Ransome R.D."/>
            <person name="Dechmann D.K.N."/>
            <person name="Locatelli A.G."/>
            <person name="Puechmaille S.J."/>
            <person name="Fedrigo O."/>
            <person name="Jarvis E.D."/>
            <person name="Hiller M."/>
            <person name="Vernes S.C."/>
            <person name="Myers E.W."/>
            <person name="Teeling E.C."/>
        </authorList>
    </citation>
    <scope>NUCLEOTIDE SEQUENCE [LARGE SCALE GENOMIC DNA]</scope>
    <source>
        <strain evidence="11">MRouAeg1</strain>
        <tissue evidence="11">Muscle</tissue>
    </source>
</reference>
<feature type="domain" description="Ig-like" evidence="10">
    <location>
        <begin position="22"/>
        <end position="106"/>
    </location>
</feature>
<proteinExistence type="predicted"/>
<evidence type="ECO:0000259" key="10">
    <source>
        <dbReference type="PROSITE" id="PS50835"/>
    </source>
</evidence>
<dbReference type="Pfam" id="PF07686">
    <property type="entry name" value="V-set"/>
    <property type="match status" value="1"/>
</dbReference>